<dbReference type="InterPro" id="IPR002549">
    <property type="entry name" value="AI-2E-like"/>
</dbReference>
<feature type="transmembrane region" description="Helical" evidence="8">
    <location>
        <begin position="151"/>
        <end position="173"/>
    </location>
</feature>
<evidence type="ECO:0000256" key="1">
    <source>
        <dbReference type="ARBA" id="ARBA00004651"/>
    </source>
</evidence>
<gene>
    <name evidence="9" type="ORF">NX773_16440</name>
</gene>
<dbReference type="PANTHER" id="PTHR21716">
    <property type="entry name" value="TRANSMEMBRANE PROTEIN"/>
    <property type="match status" value="1"/>
</dbReference>
<feature type="transmembrane region" description="Helical" evidence="8">
    <location>
        <begin position="251"/>
        <end position="281"/>
    </location>
</feature>
<feature type="transmembrane region" description="Helical" evidence="8">
    <location>
        <begin position="212"/>
        <end position="245"/>
    </location>
</feature>
<feature type="transmembrane region" description="Helical" evidence="8">
    <location>
        <begin position="317"/>
        <end position="336"/>
    </location>
</feature>
<feature type="transmembrane region" description="Helical" evidence="8">
    <location>
        <begin position="34"/>
        <end position="52"/>
    </location>
</feature>
<evidence type="ECO:0000313" key="9">
    <source>
        <dbReference type="EMBL" id="MCS0609757.1"/>
    </source>
</evidence>
<keyword evidence="5 8" id="KW-0812">Transmembrane</keyword>
<feature type="transmembrane region" description="Helical" evidence="8">
    <location>
        <begin position="12"/>
        <end position="28"/>
    </location>
</feature>
<comment type="caution">
    <text evidence="9">The sequence shown here is derived from an EMBL/GenBank/DDBJ whole genome shotgun (WGS) entry which is preliminary data.</text>
</comment>
<keyword evidence="10" id="KW-1185">Reference proteome</keyword>
<proteinExistence type="inferred from homology"/>
<feature type="transmembrane region" description="Helical" evidence="8">
    <location>
        <begin position="293"/>
        <end position="311"/>
    </location>
</feature>
<evidence type="ECO:0000256" key="4">
    <source>
        <dbReference type="ARBA" id="ARBA00022475"/>
    </source>
</evidence>
<accession>A0ABT2BMR4</accession>
<evidence type="ECO:0000256" key="5">
    <source>
        <dbReference type="ARBA" id="ARBA00022692"/>
    </source>
</evidence>
<organism evidence="9 10">
    <name type="scientific">Massilia solisilvae</name>
    <dbReference type="NCBI Taxonomy" id="1811225"/>
    <lineage>
        <taxon>Bacteria</taxon>
        <taxon>Pseudomonadati</taxon>
        <taxon>Pseudomonadota</taxon>
        <taxon>Betaproteobacteria</taxon>
        <taxon>Burkholderiales</taxon>
        <taxon>Oxalobacteraceae</taxon>
        <taxon>Telluria group</taxon>
        <taxon>Massilia</taxon>
    </lineage>
</organism>
<comment type="similarity">
    <text evidence="2">Belongs to the autoinducer-2 exporter (AI-2E) (TC 2.A.86) family.</text>
</comment>
<dbReference type="RefSeq" id="WP_258857395.1">
    <property type="nucleotide sequence ID" value="NZ_JANUGV010000004.1"/>
</dbReference>
<dbReference type="Proteomes" id="UP001205861">
    <property type="component" value="Unassembled WGS sequence"/>
</dbReference>
<reference evidence="9 10" key="1">
    <citation type="submission" date="2022-08" db="EMBL/GenBank/DDBJ databases">
        <title>Reclassification of Massilia species as members of the genera Telluria, Duganella, Pseudoduganella, Mokoshia gen. nov. and Zemynaea gen. nov. using orthogonal and non-orthogonal genome-based approaches.</title>
        <authorList>
            <person name="Bowman J.P."/>
        </authorList>
    </citation>
    <scope>NUCLEOTIDE SEQUENCE [LARGE SCALE GENOMIC DNA]</scope>
    <source>
        <strain evidence="9 10">JCM 31607</strain>
    </source>
</reference>
<evidence type="ECO:0000256" key="6">
    <source>
        <dbReference type="ARBA" id="ARBA00022989"/>
    </source>
</evidence>
<evidence type="ECO:0000313" key="10">
    <source>
        <dbReference type="Proteomes" id="UP001205861"/>
    </source>
</evidence>
<feature type="transmembrane region" description="Helical" evidence="8">
    <location>
        <begin position="64"/>
        <end position="85"/>
    </location>
</feature>
<name>A0ABT2BMR4_9BURK</name>
<keyword evidence="3" id="KW-0813">Transport</keyword>
<keyword evidence="7 8" id="KW-0472">Membrane</keyword>
<evidence type="ECO:0000256" key="3">
    <source>
        <dbReference type="ARBA" id="ARBA00022448"/>
    </source>
</evidence>
<dbReference type="EMBL" id="JANUGV010000004">
    <property type="protein sequence ID" value="MCS0609757.1"/>
    <property type="molecule type" value="Genomic_DNA"/>
</dbReference>
<keyword evidence="4" id="KW-1003">Cell membrane</keyword>
<sequence length="355" mass="38302">MFGIDVRTARVVWTAALVLLGLYCIYTMRTTLLVMLFGVFFSYLVYPLFTLAQRACGLRVPRTLVLLVVFAAVASIIGLVGLLFGNQIVAEATNLGQQLPKLLQPGELERRLPLPAPLEPLRVRLGILLQHLLEGGTAQALPVVRGLGTSLFHAAGNLIYVVVVPIFSFLMILEAPWIESFLASLAQRPDGRLWSNVARGLNDVLSQYVRALALLVLATLVSYSVTLGLLGVPFTLLLAGLAAVLEIIPVFGPLIAALTIIAVAVFSGYGHVWWLVLFFAAYRIFQDYILNPWLMSEGVNVPAILVVFGLLAGDELAGVPGIFLSVPVIAALRMFAVQVRLHRAARLNAGGAAQG</sequence>
<evidence type="ECO:0000256" key="2">
    <source>
        <dbReference type="ARBA" id="ARBA00009773"/>
    </source>
</evidence>
<evidence type="ECO:0000256" key="7">
    <source>
        <dbReference type="ARBA" id="ARBA00023136"/>
    </source>
</evidence>
<evidence type="ECO:0000256" key="8">
    <source>
        <dbReference type="SAM" id="Phobius"/>
    </source>
</evidence>
<keyword evidence="6 8" id="KW-1133">Transmembrane helix</keyword>
<dbReference type="Pfam" id="PF01594">
    <property type="entry name" value="AI-2E_transport"/>
    <property type="match status" value="1"/>
</dbReference>
<protein>
    <submittedName>
        <fullName evidence="9">AI-2E family transporter</fullName>
    </submittedName>
</protein>
<comment type="subcellular location">
    <subcellularLocation>
        <location evidence="1">Cell membrane</location>
        <topology evidence="1">Multi-pass membrane protein</topology>
    </subcellularLocation>
</comment>
<dbReference type="PANTHER" id="PTHR21716:SF53">
    <property type="entry name" value="PERMEASE PERM-RELATED"/>
    <property type="match status" value="1"/>
</dbReference>